<dbReference type="PANTHER" id="PTHR30006">
    <property type="entry name" value="THIAMINE-BINDING PERIPLASMIC PROTEIN-RELATED"/>
    <property type="match status" value="1"/>
</dbReference>
<evidence type="ECO:0000256" key="1">
    <source>
        <dbReference type="ARBA" id="ARBA00008520"/>
    </source>
</evidence>
<dbReference type="RefSeq" id="WP_304996455.1">
    <property type="nucleotide sequence ID" value="NZ_CP101717.1"/>
</dbReference>
<dbReference type="Gene3D" id="3.40.190.10">
    <property type="entry name" value="Periplasmic binding protein-like II"/>
    <property type="match status" value="2"/>
</dbReference>
<protein>
    <submittedName>
        <fullName evidence="5">Iron ABC transporter substrate-binding protein</fullName>
    </submittedName>
</protein>
<feature type="binding site" evidence="3">
    <location>
        <position position="217"/>
    </location>
    <ligand>
        <name>Fe cation</name>
        <dbReference type="ChEBI" id="CHEBI:24875"/>
    </ligand>
</feature>
<keyword evidence="2 4" id="KW-0732">Signal</keyword>
<dbReference type="InterPro" id="IPR026045">
    <property type="entry name" value="Ferric-bd"/>
</dbReference>
<keyword evidence="3" id="KW-0408">Iron</keyword>
<feature type="chain" id="PRO_5044231284" evidence="4">
    <location>
        <begin position="23"/>
        <end position="331"/>
    </location>
</feature>
<gene>
    <name evidence="5" type="ORF">NFC81_05100</name>
</gene>
<accession>A0AB38YIQ2</accession>
<feature type="binding site" evidence="3">
    <location>
        <position position="218"/>
    </location>
    <ligand>
        <name>Fe cation</name>
        <dbReference type="ChEBI" id="CHEBI:24875"/>
    </ligand>
</feature>
<evidence type="ECO:0000256" key="3">
    <source>
        <dbReference type="PIRSR" id="PIRSR002825-1"/>
    </source>
</evidence>
<dbReference type="EMBL" id="CP101717">
    <property type="protein sequence ID" value="WLD59166.1"/>
    <property type="molecule type" value="Genomic_DNA"/>
</dbReference>
<comment type="similarity">
    <text evidence="1">Belongs to the bacterial solute-binding protein 1 family.</text>
</comment>
<organism evidence="5">
    <name type="scientific">Salinispirillum sp. LH 10-3-1</name>
    <dbReference type="NCBI Taxonomy" id="2952525"/>
    <lineage>
        <taxon>Bacteria</taxon>
        <taxon>Pseudomonadati</taxon>
        <taxon>Pseudomonadota</taxon>
        <taxon>Gammaproteobacteria</taxon>
        <taxon>Oceanospirillales</taxon>
        <taxon>Saccharospirillaceae</taxon>
        <taxon>Salinispirillum</taxon>
    </lineage>
</organism>
<dbReference type="CDD" id="cd13543">
    <property type="entry name" value="PBP2_Fbp"/>
    <property type="match status" value="1"/>
</dbReference>
<dbReference type="GO" id="GO:0030288">
    <property type="term" value="C:outer membrane-bounded periplasmic space"/>
    <property type="evidence" value="ECO:0007669"/>
    <property type="project" value="TreeGrafter"/>
</dbReference>
<name>A0AB38YIQ2_9GAMM</name>
<reference evidence="5" key="1">
    <citation type="submission" date="2022-07" db="EMBL/GenBank/DDBJ databases">
        <title>Complete genome sequence of Salinispirillum sp. LH10-3-1 capable of multiple carbohydrate inversion isolated from a soda lake.</title>
        <authorList>
            <person name="Liu J."/>
            <person name="Zhai Y."/>
            <person name="Zhang H."/>
            <person name="Yang H."/>
            <person name="Qu J."/>
            <person name="Li J."/>
        </authorList>
    </citation>
    <scope>NUCLEOTIDE SEQUENCE</scope>
    <source>
        <strain evidence="5">LH 10-3-1</strain>
    </source>
</reference>
<proteinExistence type="inferred from homology"/>
<keyword evidence="3" id="KW-0479">Metal-binding</keyword>
<dbReference type="PIRSF" id="PIRSF002825">
    <property type="entry name" value="CfbpA"/>
    <property type="match status" value="1"/>
</dbReference>
<evidence type="ECO:0000256" key="4">
    <source>
        <dbReference type="SAM" id="SignalP"/>
    </source>
</evidence>
<dbReference type="GO" id="GO:0046872">
    <property type="term" value="F:metal ion binding"/>
    <property type="evidence" value="ECO:0007669"/>
    <property type="project" value="UniProtKB-KW"/>
</dbReference>
<dbReference type="SUPFAM" id="SSF53850">
    <property type="entry name" value="Periplasmic binding protein-like II"/>
    <property type="match status" value="1"/>
</dbReference>
<dbReference type="AlphaFoldDB" id="A0AB38YIQ2"/>
<dbReference type="InterPro" id="IPR006059">
    <property type="entry name" value="SBP"/>
</dbReference>
<dbReference type="PANTHER" id="PTHR30006:SF15">
    <property type="entry name" value="IRON-UTILIZATION PERIPLASMIC PROTEIN"/>
    <property type="match status" value="1"/>
</dbReference>
<dbReference type="Pfam" id="PF13416">
    <property type="entry name" value="SBP_bac_8"/>
    <property type="match status" value="1"/>
</dbReference>
<feature type="signal peptide" evidence="4">
    <location>
        <begin position="1"/>
        <end position="22"/>
    </location>
</feature>
<evidence type="ECO:0000313" key="5">
    <source>
        <dbReference type="EMBL" id="WLD59166.1"/>
    </source>
</evidence>
<sequence length="331" mass="35926">MRKSWLAAATLSASLVSGIAAANELTLYSGRGESFVQPIVNQFERDTGIKVNVRYGDTAQLALLLQEEGTRTRADLYWGQDAGAMGSLAKDGLLATLPSRVYDDLPAIYTSRTGQWVAASGRARVLTYSTERVNAADLPSSVFELTDPKYKGRLAVPPTNGGFQAFVTAMRVQHGDERTLEWLKGIRANEPVIFRNNTTSVQGIADGDVDFAIVNSYYLPRFVNADPNYPVAQTFFAAGDIGNLVNVAGIGVLAPSRNKDNAVRFIEYLLSQSAQQYFTSVINEYPVTPGVISNPVLTDLSELLVLAPEIDLDELADLPGTLRLLRDAGLM</sequence>
<evidence type="ECO:0000256" key="2">
    <source>
        <dbReference type="ARBA" id="ARBA00022729"/>
    </source>
</evidence>